<dbReference type="AlphaFoldDB" id="A0A6G1HFN0"/>
<proteinExistence type="predicted"/>
<gene>
    <name evidence="1" type="ORF">K402DRAFT_388522</name>
</gene>
<organism evidence="1 2">
    <name type="scientific">Aulographum hederae CBS 113979</name>
    <dbReference type="NCBI Taxonomy" id="1176131"/>
    <lineage>
        <taxon>Eukaryota</taxon>
        <taxon>Fungi</taxon>
        <taxon>Dikarya</taxon>
        <taxon>Ascomycota</taxon>
        <taxon>Pezizomycotina</taxon>
        <taxon>Dothideomycetes</taxon>
        <taxon>Pleosporomycetidae</taxon>
        <taxon>Aulographales</taxon>
        <taxon>Aulographaceae</taxon>
    </lineage>
</organism>
<evidence type="ECO:0000313" key="1">
    <source>
        <dbReference type="EMBL" id="KAF1991965.1"/>
    </source>
</evidence>
<dbReference type="EMBL" id="ML977138">
    <property type="protein sequence ID" value="KAF1991965.1"/>
    <property type="molecule type" value="Genomic_DNA"/>
</dbReference>
<dbReference type="Proteomes" id="UP000800041">
    <property type="component" value="Unassembled WGS sequence"/>
</dbReference>
<name>A0A6G1HFN0_9PEZI</name>
<protein>
    <submittedName>
        <fullName evidence="1">Uncharacterized protein</fullName>
    </submittedName>
</protein>
<keyword evidence="2" id="KW-1185">Reference proteome</keyword>
<sequence length="98" mass="11217">MRDHRLLLFFPLIISSQSARKQAANVTLVLQLSRGFIAFVQSEFDAADSMPMTLLVLRGQIAIICRSFSKFPCLHQAFPARRSLHRFPIPQKVQKVTY</sequence>
<evidence type="ECO:0000313" key="2">
    <source>
        <dbReference type="Proteomes" id="UP000800041"/>
    </source>
</evidence>
<reference evidence="1" key="1">
    <citation type="journal article" date="2020" name="Stud. Mycol.">
        <title>101 Dothideomycetes genomes: a test case for predicting lifestyles and emergence of pathogens.</title>
        <authorList>
            <person name="Haridas S."/>
            <person name="Albert R."/>
            <person name="Binder M."/>
            <person name="Bloem J."/>
            <person name="Labutti K."/>
            <person name="Salamov A."/>
            <person name="Andreopoulos B."/>
            <person name="Baker S."/>
            <person name="Barry K."/>
            <person name="Bills G."/>
            <person name="Bluhm B."/>
            <person name="Cannon C."/>
            <person name="Castanera R."/>
            <person name="Culley D."/>
            <person name="Daum C."/>
            <person name="Ezra D."/>
            <person name="Gonzalez J."/>
            <person name="Henrissat B."/>
            <person name="Kuo A."/>
            <person name="Liang C."/>
            <person name="Lipzen A."/>
            <person name="Lutzoni F."/>
            <person name="Magnuson J."/>
            <person name="Mondo S."/>
            <person name="Nolan M."/>
            <person name="Ohm R."/>
            <person name="Pangilinan J."/>
            <person name="Park H.-J."/>
            <person name="Ramirez L."/>
            <person name="Alfaro M."/>
            <person name="Sun H."/>
            <person name="Tritt A."/>
            <person name="Yoshinaga Y."/>
            <person name="Zwiers L.-H."/>
            <person name="Turgeon B."/>
            <person name="Goodwin S."/>
            <person name="Spatafora J."/>
            <person name="Crous P."/>
            <person name="Grigoriev I."/>
        </authorList>
    </citation>
    <scope>NUCLEOTIDE SEQUENCE</scope>
    <source>
        <strain evidence="1">CBS 113979</strain>
    </source>
</reference>
<accession>A0A6G1HFN0</accession>